<evidence type="ECO:0000313" key="2">
    <source>
        <dbReference type="EMBL" id="THV03540.1"/>
    </source>
</evidence>
<dbReference type="InterPro" id="IPR046522">
    <property type="entry name" value="DUF6699"/>
</dbReference>
<organism evidence="2 3">
    <name type="scientific">Dendrothele bispora (strain CBS 962.96)</name>
    <dbReference type="NCBI Taxonomy" id="1314807"/>
    <lineage>
        <taxon>Eukaryota</taxon>
        <taxon>Fungi</taxon>
        <taxon>Dikarya</taxon>
        <taxon>Basidiomycota</taxon>
        <taxon>Agaricomycotina</taxon>
        <taxon>Agaricomycetes</taxon>
        <taxon>Agaricomycetidae</taxon>
        <taxon>Agaricales</taxon>
        <taxon>Agaricales incertae sedis</taxon>
        <taxon>Dendrothele</taxon>
    </lineage>
</organism>
<reference evidence="2 3" key="1">
    <citation type="journal article" date="2019" name="Nat. Ecol. Evol.">
        <title>Megaphylogeny resolves global patterns of mushroom evolution.</title>
        <authorList>
            <person name="Varga T."/>
            <person name="Krizsan K."/>
            <person name="Foldi C."/>
            <person name="Dima B."/>
            <person name="Sanchez-Garcia M."/>
            <person name="Sanchez-Ramirez S."/>
            <person name="Szollosi G.J."/>
            <person name="Szarkandi J.G."/>
            <person name="Papp V."/>
            <person name="Albert L."/>
            <person name="Andreopoulos W."/>
            <person name="Angelini C."/>
            <person name="Antonin V."/>
            <person name="Barry K.W."/>
            <person name="Bougher N.L."/>
            <person name="Buchanan P."/>
            <person name="Buyck B."/>
            <person name="Bense V."/>
            <person name="Catcheside P."/>
            <person name="Chovatia M."/>
            <person name="Cooper J."/>
            <person name="Damon W."/>
            <person name="Desjardin D."/>
            <person name="Finy P."/>
            <person name="Geml J."/>
            <person name="Haridas S."/>
            <person name="Hughes K."/>
            <person name="Justo A."/>
            <person name="Karasinski D."/>
            <person name="Kautmanova I."/>
            <person name="Kiss B."/>
            <person name="Kocsube S."/>
            <person name="Kotiranta H."/>
            <person name="LaButti K.M."/>
            <person name="Lechner B.E."/>
            <person name="Liimatainen K."/>
            <person name="Lipzen A."/>
            <person name="Lukacs Z."/>
            <person name="Mihaltcheva S."/>
            <person name="Morgado L.N."/>
            <person name="Niskanen T."/>
            <person name="Noordeloos M.E."/>
            <person name="Ohm R.A."/>
            <person name="Ortiz-Santana B."/>
            <person name="Ovrebo C."/>
            <person name="Racz N."/>
            <person name="Riley R."/>
            <person name="Savchenko A."/>
            <person name="Shiryaev A."/>
            <person name="Soop K."/>
            <person name="Spirin V."/>
            <person name="Szebenyi C."/>
            <person name="Tomsovsky M."/>
            <person name="Tulloss R.E."/>
            <person name="Uehling J."/>
            <person name="Grigoriev I.V."/>
            <person name="Vagvolgyi C."/>
            <person name="Papp T."/>
            <person name="Martin F.M."/>
            <person name="Miettinen O."/>
            <person name="Hibbett D.S."/>
            <person name="Nagy L.G."/>
        </authorList>
    </citation>
    <scope>NUCLEOTIDE SEQUENCE [LARGE SCALE GENOMIC DNA]</scope>
    <source>
        <strain evidence="2 3">CBS 962.96</strain>
    </source>
</reference>
<dbReference type="EMBL" id="ML179066">
    <property type="protein sequence ID" value="THV03540.1"/>
    <property type="molecule type" value="Genomic_DNA"/>
</dbReference>
<evidence type="ECO:0000313" key="3">
    <source>
        <dbReference type="Proteomes" id="UP000297245"/>
    </source>
</evidence>
<dbReference type="OrthoDB" id="3224413at2759"/>
<dbReference type="AlphaFoldDB" id="A0A4S8ML17"/>
<gene>
    <name evidence="2" type="ORF">K435DRAFT_651086</name>
</gene>
<feature type="domain" description="DUF6699" evidence="1">
    <location>
        <begin position="6"/>
        <end position="76"/>
    </location>
</feature>
<proteinExistence type="predicted"/>
<dbReference type="Proteomes" id="UP000297245">
    <property type="component" value="Unassembled WGS sequence"/>
</dbReference>
<dbReference type="Pfam" id="PF20415">
    <property type="entry name" value="DUF6699"/>
    <property type="match status" value="1"/>
</dbReference>
<accession>A0A4S8ML17</accession>
<evidence type="ECO:0000259" key="1">
    <source>
        <dbReference type="Pfam" id="PF20415"/>
    </source>
</evidence>
<protein>
    <recommendedName>
        <fullName evidence="1">DUF6699 domain-containing protein</fullName>
    </recommendedName>
</protein>
<keyword evidence="3" id="KW-1185">Reference proteome</keyword>
<name>A0A4S8ML17_DENBC</name>
<sequence length="83" mass="9873">MRLHLSLLDILRTIHRSLHTRISHSNWAQLTEWEQTAVTRVYTKRCKAMGYLNAFEREGVQIIDFLLGKVWFRGLVMDWEVVS</sequence>